<evidence type="ECO:0000313" key="2">
    <source>
        <dbReference type="Proteomes" id="UP000447545"/>
    </source>
</evidence>
<sequence>MGLFNRKTKKKHIEKFEINLINALESQMPQLRKVFGISKFFHISLLENPKSIFLGRSYSEKAFTVVNKNHKTYFNLQGVSVLNRKTKQFEPIKLTFSHDALSTITTEHPENFHRLFDLNEIQVNEIHLEHLKRENPDQKIVEKILKPLNKDQLELLELDFTFEINLDEKSFYTILDIEDGNYIAVDKKGKIYRLIHDHEQPAKVIANNPSDFFKIYTGDKKDLENIIYN</sequence>
<keyword evidence="2" id="KW-1185">Reference proteome</keyword>
<dbReference type="AlphaFoldDB" id="A0A7K1GFS1"/>
<accession>A0A7K1GFS1</accession>
<gene>
    <name evidence="1" type="ORF">F1003_10330</name>
</gene>
<dbReference type="Proteomes" id="UP000447545">
    <property type="component" value="Unassembled WGS sequence"/>
</dbReference>
<comment type="caution">
    <text evidence="1">The sequence shown here is derived from an EMBL/GenBank/DDBJ whole genome shotgun (WGS) entry which is preliminary data.</text>
</comment>
<protein>
    <submittedName>
        <fullName evidence="1">Uncharacterized protein</fullName>
    </submittedName>
</protein>
<reference evidence="1 2" key="1">
    <citation type="submission" date="2019-11" db="EMBL/GenBank/DDBJ databases">
        <title>Winogradskyella ouciana sp. nov., isolated from the hadal seawater of the Mariana Trench.</title>
        <authorList>
            <person name="Liu R."/>
        </authorList>
    </citation>
    <scope>NUCLEOTIDE SEQUENCE [LARGE SCALE GENOMIC DNA]</scope>
    <source>
        <strain evidence="1 2">ZXX205</strain>
    </source>
</reference>
<dbReference type="RefSeq" id="WP_155089349.1">
    <property type="nucleotide sequence ID" value="NZ_OZ260095.1"/>
</dbReference>
<proteinExistence type="predicted"/>
<name>A0A7K1GFS1_9FLAO</name>
<dbReference type="EMBL" id="WJYA01000006">
    <property type="protein sequence ID" value="MTE27324.1"/>
    <property type="molecule type" value="Genomic_DNA"/>
</dbReference>
<organism evidence="1 2">
    <name type="scientific">Winogradskyella ouciana</name>
    <dbReference type="NCBI Taxonomy" id="2608631"/>
    <lineage>
        <taxon>Bacteria</taxon>
        <taxon>Pseudomonadati</taxon>
        <taxon>Bacteroidota</taxon>
        <taxon>Flavobacteriia</taxon>
        <taxon>Flavobacteriales</taxon>
        <taxon>Flavobacteriaceae</taxon>
        <taxon>Winogradskyella</taxon>
    </lineage>
</organism>
<evidence type="ECO:0000313" key="1">
    <source>
        <dbReference type="EMBL" id="MTE27324.1"/>
    </source>
</evidence>